<dbReference type="STRING" id="1189621.A3SI_12799"/>
<dbReference type="AlphaFoldDB" id="I5C1L7"/>
<evidence type="ECO:0000313" key="2">
    <source>
        <dbReference type="EMBL" id="EIM75719.1"/>
    </source>
</evidence>
<feature type="transmembrane region" description="Helical" evidence="1">
    <location>
        <begin position="24"/>
        <end position="46"/>
    </location>
</feature>
<proteinExistence type="predicted"/>
<feature type="transmembrane region" description="Helical" evidence="1">
    <location>
        <begin position="206"/>
        <end position="239"/>
    </location>
</feature>
<evidence type="ECO:0000313" key="3">
    <source>
        <dbReference type="Proteomes" id="UP000005551"/>
    </source>
</evidence>
<comment type="caution">
    <text evidence="2">The sequence shown here is derived from an EMBL/GenBank/DDBJ whole genome shotgun (WGS) entry which is preliminary data.</text>
</comment>
<feature type="transmembrane region" description="Helical" evidence="1">
    <location>
        <begin position="66"/>
        <end position="90"/>
    </location>
</feature>
<accession>I5C1L7</accession>
<organism evidence="2 3">
    <name type="scientific">Nitritalea halalkaliphila LW7</name>
    <dbReference type="NCBI Taxonomy" id="1189621"/>
    <lineage>
        <taxon>Bacteria</taxon>
        <taxon>Pseudomonadati</taxon>
        <taxon>Bacteroidota</taxon>
        <taxon>Cytophagia</taxon>
        <taxon>Cytophagales</taxon>
        <taxon>Cyclobacteriaceae</taxon>
        <taxon>Nitritalea</taxon>
    </lineage>
</organism>
<reference evidence="2 3" key="1">
    <citation type="submission" date="2012-05" db="EMBL/GenBank/DDBJ databases">
        <title>Genome sequence of Nitritalea halalkaliphila LW7.</title>
        <authorList>
            <person name="Jangir P.K."/>
            <person name="Singh A."/>
            <person name="Shivaji S."/>
            <person name="Sharma R."/>
        </authorList>
    </citation>
    <scope>NUCLEOTIDE SEQUENCE [LARGE SCALE GENOMIC DNA]</scope>
    <source>
        <strain evidence="2 3">LW7</strain>
    </source>
</reference>
<feature type="transmembrane region" description="Helical" evidence="1">
    <location>
        <begin position="110"/>
        <end position="128"/>
    </location>
</feature>
<dbReference type="EMBL" id="AJYA01000028">
    <property type="protein sequence ID" value="EIM75719.1"/>
    <property type="molecule type" value="Genomic_DNA"/>
</dbReference>
<keyword evidence="3" id="KW-1185">Reference proteome</keyword>
<evidence type="ECO:0000256" key="1">
    <source>
        <dbReference type="SAM" id="Phobius"/>
    </source>
</evidence>
<protein>
    <recommendedName>
        <fullName evidence="4">ABC transporter permease</fullName>
    </recommendedName>
</protein>
<keyword evidence="1" id="KW-0472">Membrane</keyword>
<keyword evidence="1" id="KW-0812">Transmembrane</keyword>
<dbReference type="RefSeq" id="WP_009055702.1">
    <property type="nucleotide sequence ID" value="NZ_AJYA01000028.1"/>
</dbReference>
<name>I5C1L7_9BACT</name>
<dbReference type="Proteomes" id="UP000005551">
    <property type="component" value="Unassembled WGS sequence"/>
</dbReference>
<feature type="transmembrane region" description="Helical" evidence="1">
    <location>
        <begin position="174"/>
        <end position="200"/>
    </location>
</feature>
<sequence>MSTGTTLQRFFALLRFDISRNTRAYMVLLPGFVLFLCVLQLLFWFGETNFNPVSTTYAGTSLNKQLYFPTYLIGFIGLVLFVTSNSFSYLHKKDLAIQHLLLPATRQEKFFYEFFIRVIAVVVVYHLAFPLIAMLAHALYLALSLLLFGPGGAAPETIWQAFSRQGPENEKPEFAFILSSAVFCLFLLPISALFLGGLYFKKLNWLITYLILQLGVILIGLAIGSSPISSQVFLIMCWWPRITRTAFWTVVCLGCCG</sequence>
<keyword evidence="1" id="KW-1133">Transmembrane helix</keyword>
<gene>
    <name evidence="2" type="ORF">A3SI_12799</name>
</gene>
<dbReference type="OrthoDB" id="1421854at2"/>
<evidence type="ECO:0008006" key="4">
    <source>
        <dbReference type="Google" id="ProtNLM"/>
    </source>
</evidence>